<dbReference type="EMBL" id="GG671975">
    <property type="protein sequence ID" value="EER17909.1"/>
    <property type="molecule type" value="Genomic_DNA"/>
</dbReference>
<dbReference type="RefSeq" id="XP_002786113.1">
    <property type="nucleotide sequence ID" value="XM_002786067.1"/>
</dbReference>
<organism evidence="2">
    <name type="scientific">Perkinsus marinus (strain ATCC 50983 / TXsc)</name>
    <dbReference type="NCBI Taxonomy" id="423536"/>
    <lineage>
        <taxon>Eukaryota</taxon>
        <taxon>Sar</taxon>
        <taxon>Alveolata</taxon>
        <taxon>Perkinsozoa</taxon>
        <taxon>Perkinsea</taxon>
        <taxon>Perkinsida</taxon>
        <taxon>Perkinsidae</taxon>
        <taxon>Perkinsus</taxon>
    </lineage>
</organism>
<dbReference type="GeneID" id="9063170"/>
<gene>
    <name evidence="1" type="ORF">Pmar_PMAR027625</name>
</gene>
<dbReference type="InParanoid" id="C5KC96"/>
<proteinExistence type="predicted"/>
<reference evidence="1 2" key="1">
    <citation type="submission" date="2008-07" db="EMBL/GenBank/DDBJ databases">
        <authorList>
            <person name="El-Sayed N."/>
            <person name="Caler E."/>
            <person name="Inman J."/>
            <person name="Amedeo P."/>
            <person name="Hass B."/>
            <person name="Wortman J."/>
        </authorList>
    </citation>
    <scope>NUCLEOTIDE SEQUENCE [LARGE SCALE GENOMIC DNA]</scope>
    <source>
        <strain evidence="2">ATCC 50983 / TXsc</strain>
    </source>
</reference>
<dbReference type="OrthoDB" id="470969at2759"/>
<keyword evidence="2" id="KW-1185">Reference proteome</keyword>
<dbReference type="Proteomes" id="UP000007800">
    <property type="component" value="Unassembled WGS sequence"/>
</dbReference>
<evidence type="ECO:0000313" key="1">
    <source>
        <dbReference type="EMBL" id="EER17909.1"/>
    </source>
</evidence>
<evidence type="ECO:0000313" key="2">
    <source>
        <dbReference type="Proteomes" id="UP000007800"/>
    </source>
</evidence>
<protein>
    <submittedName>
        <fullName evidence="1">Uncharacterized protein</fullName>
    </submittedName>
</protein>
<name>C5KC96_PERM5</name>
<accession>C5KC96</accession>
<dbReference type="AlphaFoldDB" id="C5KC96"/>
<sequence length="340" mass="37937">MLFCDRRNALSLDLRMMESLWLKEECNVGPMVELTSIIQGLIGPDSHKMSANCPTEVFNITQMPDAFIVRHGELIGVFIDEERITLRSVLENNRFVMELDPPCSKGSLVDYAPEGDRFIAFSRSFNRLYTYDLRVSSCVAICEVKALPRDGGKHIAMGYCKAHVFFCFDQGKYLDIYDTELKGGISSSQARRVTSISPVDGLHTIAMACRAPESSISLRVVFCDDVGYESVTLTLTGTKRPQILKKKSYTSIGRGIHEVPIVGPVAIVGYDSVVMKDRTDSKHLVWRLVDLTHKTSVQLPIVSDSVVTFAGRMSGGVVYVVRSVPIPTIWLLHCYEVIEE</sequence>